<reference evidence="2" key="4">
    <citation type="submission" date="2015-04" db="EMBL/GenBank/DDBJ databases">
        <title>Maintaining two mating types: Structure of the mating type locus and its role in heterokaryosis in Podospora anserina.</title>
        <authorList>
            <person name="Grognet P."/>
            <person name="Bidard F."/>
            <person name="Kuchly C."/>
            <person name="Chan Ho Tong L."/>
            <person name="Coppin E."/>
            <person name="Ait Benkhali J."/>
            <person name="Couloux A."/>
            <person name="Wincker P."/>
            <person name="Debuchy R."/>
            <person name="Silar P."/>
        </authorList>
    </citation>
    <scope>NUCLEOTIDE SEQUENCE</scope>
</reference>
<evidence type="ECO:0000313" key="3">
    <source>
        <dbReference type="Proteomes" id="UP000001197"/>
    </source>
</evidence>
<dbReference type="EMBL" id="FO904940">
    <property type="protein sequence ID" value="CDP29929.1"/>
    <property type="molecule type" value="Genomic_DNA"/>
</dbReference>
<dbReference type="KEGG" id="pan:PODANSg1649"/>
<organism evidence="1">
    <name type="scientific">Podospora anserina (strain S / ATCC MYA-4624 / DSM 980 / FGSC 10383)</name>
    <name type="common">Pleurage anserina</name>
    <dbReference type="NCBI Taxonomy" id="515849"/>
    <lineage>
        <taxon>Eukaryota</taxon>
        <taxon>Fungi</taxon>
        <taxon>Dikarya</taxon>
        <taxon>Ascomycota</taxon>
        <taxon>Pezizomycotina</taxon>
        <taxon>Sordariomycetes</taxon>
        <taxon>Sordariomycetidae</taxon>
        <taxon>Sordariales</taxon>
        <taxon>Podosporaceae</taxon>
        <taxon>Podospora</taxon>
        <taxon>Podospora anserina</taxon>
    </lineage>
</organism>
<sequence length="258" mass="28259">MALYSNGGFGRERKDQDAYFFAEVAAARGQSVAQESAGLFTCNLPDAQEAYTSKVARLLRLSTQGDQTSPLARSCLDGDSAAMARLIDLSLEAPTRIHDHRTETRFSIVNLAPTLNQDLHPQWPLQLTGTSLCMAIQVYSLPAVKTLLALGADALAPVYSEKQYDQTDLRSSWTSLHIAVQYHCPDILEVLLKSAPRKRTMACINTNPLSIALCFSSTLERRAMHGAKSNQNLKRTIEIIQSLQPLSITASKGITTAH</sequence>
<dbReference type="eggNOG" id="ENOG502RM25">
    <property type="taxonomic scope" value="Eukaryota"/>
</dbReference>
<dbReference type="EMBL" id="CU633865">
    <property type="protein sequence ID" value="CAP64534.1"/>
    <property type="molecule type" value="Genomic_DNA"/>
</dbReference>
<reference evidence="3" key="3">
    <citation type="journal article" date="2014" name="Genetics">
        <title>Maintaining two mating types: Structure of the mating type locus and its role in heterokaryosis in Podospora anserina.</title>
        <authorList>
            <person name="Grognet P."/>
            <person name="Bidard F."/>
            <person name="Kuchly C."/>
            <person name="Tong L.C.H."/>
            <person name="Coppin E."/>
            <person name="Benkhali J.A."/>
            <person name="Couloux A."/>
            <person name="Wincker P."/>
            <person name="Debuchy R."/>
            <person name="Silar P."/>
        </authorList>
    </citation>
    <scope>GENOME REANNOTATION</scope>
    <source>
        <strain evidence="3">S / ATCC MYA-4624 / DSM 980 / FGSC 10383</strain>
    </source>
</reference>
<evidence type="ECO:0000313" key="1">
    <source>
        <dbReference type="EMBL" id="CAP64534.1"/>
    </source>
</evidence>
<dbReference type="VEuPathDB" id="FungiDB:PODANS_5_8100"/>
<reference evidence="1" key="2">
    <citation type="submission" date="2008-07" db="EMBL/GenBank/DDBJ databases">
        <authorList>
            <person name="Genoscope - CEA"/>
        </authorList>
    </citation>
    <scope>NUCLEOTIDE SEQUENCE</scope>
    <source>
        <strain evidence="1">S mat+</strain>
    </source>
</reference>
<gene>
    <name evidence="1" type="ORF">PODANS_5_8100</name>
</gene>
<proteinExistence type="predicted"/>
<protein>
    <submittedName>
        <fullName evidence="1">Podospora anserina S mat+ genomic DNA chromosome 5, supercontig 9</fullName>
    </submittedName>
</protein>
<dbReference type="HOGENOM" id="CLU_1078169_0_0_1"/>
<dbReference type="OrthoDB" id="4062651at2759"/>
<dbReference type="RefSeq" id="XP_001904627.1">
    <property type="nucleotide sequence ID" value="XM_001904592.1"/>
</dbReference>
<reference evidence="1 3" key="1">
    <citation type="journal article" date="2008" name="Genome Biol.">
        <title>The genome sequence of the model ascomycete fungus Podospora anserina.</title>
        <authorList>
            <person name="Espagne E."/>
            <person name="Lespinet O."/>
            <person name="Malagnac F."/>
            <person name="Da Silva C."/>
            <person name="Jaillon O."/>
            <person name="Porcel B.M."/>
            <person name="Couloux A."/>
            <person name="Aury J.-M."/>
            <person name="Segurens B."/>
            <person name="Poulain J."/>
            <person name="Anthouard V."/>
            <person name="Grossetete S."/>
            <person name="Khalili H."/>
            <person name="Coppin E."/>
            <person name="Dequard-Chablat M."/>
            <person name="Picard M."/>
            <person name="Contamine V."/>
            <person name="Arnaise S."/>
            <person name="Bourdais A."/>
            <person name="Berteaux-Lecellier V."/>
            <person name="Gautheret D."/>
            <person name="de Vries R.P."/>
            <person name="Battaglia E."/>
            <person name="Coutinho P.M."/>
            <person name="Danchin E.G.J."/>
            <person name="Henrissat B."/>
            <person name="El Khoury R."/>
            <person name="Sainsard-Chanet A."/>
            <person name="Boivin A."/>
            <person name="Pinan-Lucarre B."/>
            <person name="Sellem C.H."/>
            <person name="Debuchy R."/>
            <person name="Wincker P."/>
            <person name="Weissenbach J."/>
            <person name="Silar P."/>
        </authorList>
    </citation>
    <scope>NUCLEOTIDE SEQUENCE [LARGE SCALE GENOMIC DNA]</scope>
    <source>
        <strain evidence="3">S / ATCC MYA-4624 / DSM 980 / FGSC 10383</strain>
        <strain evidence="1">S mat+</strain>
    </source>
</reference>
<keyword evidence="3" id="KW-1185">Reference proteome</keyword>
<dbReference type="Gene3D" id="1.25.40.20">
    <property type="entry name" value="Ankyrin repeat-containing domain"/>
    <property type="match status" value="1"/>
</dbReference>
<name>B2AKK1_PODAN</name>
<dbReference type="GeneID" id="6188966"/>
<accession>B2AKK1</accession>
<dbReference type="Proteomes" id="UP000001197">
    <property type="component" value="Chromosome 5"/>
</dbReference>
<dbReference type="InterPro" id="IPR036770">
    <property type="entry name" value="Ankyrin_rpt-contain_sf"/>
</dbReference>
<dbReference type="SUPFAM" id="SSF48403">
    <property type="entry name" value="Ankyrin repeat"/>
    <property type="match status" value="1"/>
</dbReference>
<dbReference type="AlphaFoldDB" id="B2AKK1"/>
<evidence type="ECO:0000313" key="2">
    <source>
        <dbReference type="EMBL" id="CDP29929.1"/>
    </source>
</evidence>